<feature type="domain" description="Nitroreductase" evidence="1">
    <location>
        <begin position="7"/>
        <end position="62"/>
    </location>
</feature>
<dbReference type="SUPFAM" id="SSF55469">
    <property type="entry name" value="FMN-dependent nitroreductase-like"/>
    <property type="match status" value="1"/>
</dbReference>
<reference evidence="3" key="1">
    <citation type="submission" date="2016-11" db="EMBL/GenBank/DDBJ databases">
        <authorList>
            <person name="Varghese N."/>
            <person name="Submissions S."/>
        </authorList>
    </citation>
    <scope>NUCLEOTIDE SEQUENCE [LARGE SCALE GENOMIC DNA]</scope>
    <source>
        <strain evidence="3">DSM 3071</strain>
    </source>
</reference>
<keyword evidence="3" id="KW-1185">Reference proteome</keyword>
<dbReference type="GO" id="GO:0016491">
    <property type="term" value="F:oxidoreductase activity"/>
    <property type="evidence" value="ECO:0007669"/>
    <property type="project" value="InterPro"/>
</dbReference>
<gene>
    <name evidence="2" type="ORF">SAMN02745229_02640</name>
</gene>
<evidence type="ECO:0000313" key="3">
    <source>
        <dbReference type="Proteomes" id="UP000184278"/>
    </source>
</evidence>
<dbReference type="InterPro" id="IPR000415">
    <property type="entry name" value="Nitroreductase-like"/>
</dbReference>
<dbReference type="Gene3D" id="3.40.109.10">
    <property type="entry name" value="NADH Oxidase"/>
    <property type="match status" value="1"/>
</dbReference>
<dbReference type="GeneID" id="89511158"/>
<dbReference type="AlphaFoldDB" id="A0A1M5ZTU5"/>
<dbReference type="InterPro" id="IPR029479">
    <property type="entry name" value="Nitroreductase"/>
</dbReference>
<dbReference type="Pfam" id="PF00881">
    <property type="entry name" value="Nitroreductase"/>
    <property type="match status" value="1"/>
</dbReference>
<dbReference type="EMBL" id="FQXK01000022">
    <property type="protein sequence ID" value="SHI27353.1"/>
    <property type="molecule type" value="Genomic_DNA"/>
</dbReference>
<evidence type="ECO:0000259" key="1">
    <source>
        <dbReference type="Pfam" id="PF00881"/>
    </source>
</evidence>
<sequence>MLYDLVKENRSYRGYKEGYTISEEDLKDLINMARITASGANLQPLKYRIVTDSSEVDALNSLTRWAKMLNKNLTLFTIKLTLKDTDKIIGIFFYLEIIYK</sequence>
<organism evidence="2 3">
    <name type="scientific">Butyrivibrio fibrisolvens DSM 3071</name>
    <dbReference type="NCBI Taxonomy" id="1121131"/>
    <lineage>
        <taxon>Bacteria</taxon>
        <taxon>Bacillati</taxon>
        <taxon>Bacillota</taxon>
        <taxon>Clostridia</taxon>
        <taxon>Lachnospirales</taxon>
        <taxon>Lachnospiraceae</taxon>
        <taxon>Butyrivibrio</taxon>
    </lineage>
</organism>
<protein>
    <submittedName>
        <fullName evidence="2">Nitroreductase family protein</fullName>
    </submittedName>
</protein>
<accession>A0A1M5ZTU5</accession>
<dbReference type="Proteomes" id="UP000184278">
    <property type="component" value="Unassembled WGS sequence"/>
</dbReference>
<dbReference type="RefSeq" id="WP_027204965.1">
    <property type="nucleotide sequence ID" value="NZ_FQXK01000022.1"/>
</dbReference>
<dbReference type="STRING" id="1121131.SAMN02745229_02640"/>
<name>A0A1M5ZTU5_BUTFI</name>
<evidence type="ECO:0000313" key="2">
    <source>
        <dbReference type="EMBL" id="SHI27353.1"/>
    </source>
</evidence>
<dbReference type="OrthoDB" id="9804207at2"/>
<proteinExistence type="predicted"/>